<evidence type="ECO:0000313" key="6">
    <source>
        <dbReference type="Proteomes" id="UP000201838"/>
    </source>
</evidence>
<evidence type="ECO:0000256" key="3">
    <source>
        <dbReference type="ARBA" id="ARBA00023163"/>
    </source>
</evidence>
<evidence type="ECO:0000313" key="5">
    <source>
        <dbReference type="EMBL" id="SMX24072.1"/>
    </source>
</evidence>
<sequence length="198" mass="21719">MAHDTTKRREALRESLIGLAEAQVRADGLASLRARTLAKEAGCAVGAIYNVFDDMTGLTLAVNGRTFGRLGKHVSDAVAKVADAPPTERLVAMAIAYLEFASANPNLWRALFDVEMSTDRDVPEWYMQELGRLFAIIAQPLSELHPDPEPGEIDLMTRALFSSVHGIVLLGLENRISAVPRERMEGMIEFLLKRATAT</sequence>
<reference evidence="5 6" key="1">
    <citation type="submission" date="2017-05" db="EMBL/GenBank/DDBJ databases">
        <authorList>
            <person name="Song R."/>
            <person name="Chenine A.L."/>
            <person name="Ruprecht R.M."/>
        </authorList>
    </citation>
    <scope>NUCLEOTIDE SEQUENCE [LARGE SCALE GENOMIC DNA]</scope>
    <source>
        <strain evidence="5 6">CECT 8489</strain>
    </source>
</reference>
<evidence type="ECO:0000256" key="1">
    <source>
        <dbReference type="ARBA" id="ARBA00023015"/>
    </source>
</evidence>
<dbReference type="InterPro" id="IPR036271">
    <property type="entry name" value="Tet_transcr_reg_TetR-rel_C_sf"/>
</dbReference>
<dbReference type="InterPro" id="IPR050109">
    <property type="entry name" value="HTH-type_TetR-like_transc_reg"/>
</dbReference>
<dbReference type="InterPro" id="IPR025996">
    <property type="entry name" value="MT1864/Rv1816-like_C"/>
</dbReference>
<dbReference type="Pfam" id="PF13305">
    <property type="entry name" value="TetR_C_33"/>
    <property type="match status" value="1"/>
</dbReference>
<dbReference type="SUPFAM" id="SSF46689">
    <property type="entry name" value="Homeodomain-like"/>
    <property type="match status" value="1"/>
</dbReference>
<evidence type="ECO:0000256" key="2">
    <source>
        <dbReference type="ARBA" id="ARBA00023125"/>
    </source>
</evidence>
<gene>
    <name evidence="5" type="primary">fabR</name>
    <name evidence="5" type="ORF">BOA8489_02188</name>
</gene>
<evidence type="ECO:0000259" key="4">
    <source>
        <dbReference type="Pfam" id="PF13305"/>
    </source>
</evidence>
<dbReference type="Proteomes" id="UP000201838">
    <property type="component" value="Unassembled WGS sequence"/>
</dbReference>
<organism evidence="5 6">
    <name type="scientific">Boseongicola aestuarii</name>
    <dbReference type="NCBI Taxonomy" id="1470561"/>
    <lineage>
        <taxon>Bacteria</taxon>
        <taxon>Pseudomonadati</taxon>
        <taxon>Pseudomonadota</taxon>
        <taxon>Alphaproteobacteria</taxon>
        <taxon>Rhodobacterales</taxon>
        <taxon>Paracoccaceae</taxon>
        <taxon>Boseongicola</taxon>
    </lineage>
</organism>
<dbReference type="AlphaFoldDB" id="A0A238J1F8"/>
<dbReference type="EMBL" id="FXXQ01000007">
    <property type="protein sequence ID" value="SMX24072.1"/>
    <property type="molecule type" value="Genomic_DNA"/>
</dbReference>
<protein>
    <submittedName>
        <fullName evidence="5">HTH-type transcriptional repressor FabR</fullName>
    </submittedName>
</protein>
<keyword evidence="2" id="KW-0238">DNA-binding</keyword>
<dbReference type="RefSeq" id="WP_093974043.1">
    <property type="nucleotide sequence ID" value="NZ_FXXQ01000007.1"/>
</dbReference>
<dbReference type="PANTHER" id="PTHR30055">
    <property type="entry name" value="HTH-TYPE TRANSCRIPTIONAL REGULATOR RUTR"/>
    <property type="match status" value="1"/>
</dbReference>
<proteinExistence type="predicted"/>
<keyword evidence="1" id="KW-0805">Transcription regulation</keyword>
<dbReference type="Gene3D" id="1.10.357.10">
    <property type="entry name" value="Tetracycline Repressor, domain 2"/>
    <property type="match status" value="1"/>
</dbReference>
<name>A0A238J1F8_9RHOB</name>
<dbReference type="GO" id="GO:0000976">
    <property type="term" value="F:transcription cis-regulatory region binding"/>
    <property type="evidence" value="ECO:0007669"/>
    <property type="project" value="TreeGrafter"/>
</dbReference>
<keyword evidence="3" id="KW-0804">Transcription</keyword>
<feature type="domain" description="HTH-type transcriptional regulator MT1864/Rv1816-like C-terminal" evidence="4">
    <location>
        <begin position="90"/>
        <end position="191"/>
    </location>
</feature>
<keyword evidence="6" id="KW-1185">Reference proteome</keyword>
<accession>A0A238J1F8</accession>
<dbReference type="OrthoDB" id="7223515at2"/>
<dbReference type="InterPro" id="IPR009057">
    <property type="entry name" value="Homeodomain-like_sf"/>
</dbReference>
<dbReference type="GO" id="GO:0003700">
    <property type="term" value="F:DNA-binding transcription factor activity"/>
    <property type="evidence" value="ECO:0007669"/>
    <property type="project" value="TreeGrafter"/>
</dbReference>
<dbReference type="PANTHER" id="PTHR30055:SF234">
    <property type="entry name" value="HTH-TYPE TRANSCRIPTIONAL REGULATOR BETI"/>
    <property type="match status" value="1"/>
</dbReference>
<dbReference type="SUPFAM" id="SSF48498">
    <property type="entry name" value="Tetracyclin repressor-like, C-terminal domain"/>
    <property type="match status" value="1"/>
</dbReference>